<keyword evidence="5 10" id="KW-0997">Cell inner membrane</keyword>
<comment type="similarity">
    <text evidence="2 10">Belongs to the GSP K family.</text>
</comment>
<accession>A0A0W0RQX8</accession>
<proteinExistence type="inferred from homology"/>
<evidence type="ECO:0000259" key="12">
    <source>
        <dbReference type="Pfam" id="PF21687"/>
    </source>
</evidence>
<dbReference type="RefSeq" id="WP_058459731.1">
    <property type="nucleotide sequence ID" value="NZ_CAAAIY010000006.1"/>
</dbReference>
<keyword evidence="4 10" id="KW-1003">Cell membrane</keyword>
<feature type="domain" description="T2SS protein K second SAM-like" evidence="11">
    <location>
        <begin position="211"/>
        <end position="257"/>
    </location>
</feature>
<reference evidence="13 14" key="1">
    <citation type="submission" date="2015-11" db="EMBL/GenBank/DDBJ databases">
        <title>Genomic analysis of 38 Legionella species identifies large and diverse effector repertoires.</title>
        <authorList>
            <person name="Burstein D."/>
            <person name="Amaro F."/>
            <person name="Zusman T."/>
            <person name="Lifshitz Z."/>
            <person name="Cohen O."/>
            <person name="Gilbert J.A."/>
            <person name="Pupko T."/>
            <person name="Shuman H.A."/>
            <person name="Segal G."/>
        </authorList>
    </citation>
    <scope>NUCLEOTIDE SEQUENCE [LARGE SCALE GENOMIC DNA]</scope>
    <source>
        <strain evidence="13 14">WIGA</strain>
    </source>
</reference>
<dbReference type="PIRSF" id="PIRSF002786">
    <property type="entry name" value="XcpX"/>
    <property type="match status" value="1"/>
</dbReference>
<dbReference type="GO" id="GO:0009306">
    <property type="term" value="P:protein secretion"/>
    <property type="evidence" value="ECO:0007669"/>
    <property type="project" value="InterPro"/>
</dbReference>
<dbReference type="InterPro" id="IPR049179">
    <property type="entry name" value="T2SSK_SAM-like_2nd"/>
</dbReference>
<keyword evidence="6" id="KW-0812">Transmembrane</keyword>
<comment type="subcellular location">
    <subcellularLocation>
        <location evidence="1 10">Cell inner membrane</location>
    </subcellularLocation>
</comment>
<keyword evidence="7" id="KW-0653">Protein transport</keyword>
<dbReference type="PANTHER" id="PTHR38831">
    <property type="entry name" value="TYPE II SECRETION SYSTEM PROTEIN K"/>
    <property type="match status" value="1"/>
</dbReference>
<keyword evidence="8" id="KW-1133">Transmembrane helix</keyword>
<dbReference type="NCBIfam" id="NF037980">
    <property type="entry name" value="T2SS_GspK"/>
    <property type="match status" value="1"/>
</dbReference>
<comment type="caution">
    <text evidence="13">The sequence shown here is derived from an EMBL/GenBank/DDBJ whole genome shotgun (WGS) entry which is preliminary data.</text>
</comment>
<evidence type="ECO:0000256" key="5">
    <source>
        <dbReference type="ARBA" id="ARBA00022519"/>
    </source>
</evidence>
<evidence type="ECO:0000256" key="8">
    <source>
        <dbReference type="ARBA" id="ARBA00022989"/>
    </source>
</evidence>
<dbReference type="PATRIC" id="fig|447.4.peg.2244"/>
<dbReference type="InterPro" id="IPR049031">
    <property type="entry name" value="T2SSK_SAM-like_1st"/>
</dbReference>
<feature type="domain" description="T2SS protein K first SAM-like" evidence="12">
    <location>
        <begin position="106"/>
        <end position="207"/>
    </location>
</feature>
<dbReference type="STRING" id="447.Lboz_2113"/>
<gene>
    <name evidence="13" type="primary">lspK</name>
    <name evidence="13" type="ORF">Lboz_2113</name>
</gene>
<protein>
    <recommendedName>
        <fullName evidence="10">Type II secretion system protein K</fullName>
    </recommendedName>
</protein>
<dbReference type="InterPro" id="IPR038072">
    <property type="entry name" value="GspK_central_sf"/>
</dbReference>
<dbReference type="AlphaFoldDB" id="A0A0W0RQX8"/>
<evidence type="ECO:0000256" key="4">
    <source>
        <dbReference type="ARBA" id="ARBA00022475"/>
    </source>
</evidence>
<evidence type="ECO:0000256" key="7">
    <source>
        <dbReference type="ARBA" id="ARBA00022927"/>
    </source>
</evidence>
<evidence type="ECO:0000256" key="2">
    <source>
        <dbReference type="ARBA" id="ARBA00007246"/>
    </source>
</evidence>
<keyword evidence="3 10" id="KW-0813">Transport</keyword>
<sequence length="313" mass="35435">MFLIKTIKGSALLTALFIMTLVAIVATAMSTKVQLDIYRTKLILTHDKIYLASQAVTFWALSELNNTKNKFAKADTQGIVSMFPHDMENIYSTVTLRGALYDLQAQYNVNNLENKKAMLGFINLMGVALPQVPEAERVKLTLAINDWLSPYDLARGKDNYLSYYMSQKPPYYPSHQLMSSKSELRLVKDVTASLYLALEPLITTLPESTPININTAPIKVLKSLSSSMKEAQLNELIKERKENGIKDLNKVSEILKKLNIANDQITIESTYFLSVAYVTSENLNLIVYTVFKRSRDKNQKISVNLIRQSFNIF</sequence>
<keyword evidence="14" id="KW-1185">Reference proteome</keyword>
<dbReference type="Pfam" id="PF03934">
    <property type="entry name" value="T2SSK"/>
    <property type="match status" value="1"/>
</dbReference>
<name>A0A0W0RQX8_LEGBO</name>
<evidence type="ECO:0000256" key="1">
    <source>
        <dbReference type="ARBA" id="ARBA00004533"/>
    </source>
</evidence>
<evidence type="ECO:0000259" key="11">
    <source>
        <dbReference type="Pfam" id="PF03934"/>
    </source>
</evidence>
<dbReference type="Proteomes" id="UP000054695">
    <property type="component" value="Unassembled WGS sequence"/>
</dbReference>
<dbReference type="InterPro" id="IPR005628">
    <property type="entry name" value="GspK"/>
</dbReference>
<dbReference type="Pfam" id="PF21687">
    <property type="entry name" value="T2SSK_1st"/>
    <property type="match status" value="1"/>
</dbReference>
<evidence type="ECO:0000256" key="10">
    <source>
        <dbReference type="PIRNR" id="PIRNR002786"/>
    </source>
</evidence>
<dbReference type="GO" id="GO:0005886">
    <property type="term" value="C:plasma membrane"/>
    <property type="evidence" value="ECO:0007669"/>
    <property type="project" value="UniProtKB-SubCell"/>
</dbReference>
<dbReference type="PANTHER" id="PTHR38831:SF1">
    <property type="entry name" value="TYPE II SECRETION SYSTEM PROTEIN K-RELATED"/>
    <property type="match status" value="1"/>
</dbReference>
<evidence type="ECO:0000256" key="9">
    <source>
        <dbReference type="ARBA" id="ARBA00023136"/>
    </source>
</evidence>
<evidence type="ECO:0000256" key="3">
    <source>
        <dbReference type="ARBA" id="ARBA00022448"/>
    </source>
</evidence>
<evidence type="ECO:0000313" key="14">
    <source>
        <dbReference type="Proteomes" id="UP000054695"/>
    </source>
</evidence>
<dbReference type="SUPFAM" id="SSF158544">
    <property type="entry name" value="GspK insert domain-like"/>
    <property type="match status" value="1"/>
</dbReference>
<dbReference type="Gene3D" id="3.30.1300.30">
    <property type="entry name" value="GSPII I/J protein-like"/>
    <property type="match status" value="1"/>
</dbReference>
<dbReference type="OrthoDB" id="9788973at2"/>
<dbReference type="EMBL" id="LNXU01000019">
    <property type="protein sequence ID" value="KTC73467.1"/>
    <property type="molecule type" value="Genomic_DNA"/>
</dbReference>
<organism evidence="13 14">
    <name type="scientific">Legionella bozemanae</name>
    <name type="common">Fluoribacter bozemanae</name>
    <dbReference type="NCBI Taxonomy" id="447"/>
    <lineage>
        <taxon>Bacteria</taxon>
        <taxon>Pseudomonadati</taxon>
        <taxon>Pseudomonadota</taxon>
        <taxon>Gammaproteobacteria</taxon>
        <taxon>Legionellales</taxon>
        <taxon>Legionellaceae</taxon>
        <taxon>Legionella</taxon>
    </lineage>
</organism>
<evidence type="ECO:0000313" key="13">
    <source>
        <dbReference type="EMBL" id="KTC73467.1"/>
    </source>
</evidence>
<evidence type="ECO:0000256" key="6">
    <source>
        <dbReference type="ARBA" id="ARBA00022692"/>
    </source>
</evidence>
<keyword evidence="9 10" id="KW-0472">Membrane</keyword>
<dbReference type="Gene3D" id="1.10.40.60">
    <property type="entry name" value="EpsJ-like"/>
    <property type="match status" value="2"/>
</dbReference>